<sequence>MTKKHDIISKPDVREHERLLDFRRVRKSLARLKSSFNELDTIAKQNKPKGIFISIHPRFNNIVVVVTWPPDQHSRALIETARRLGADIYSPFKDTTPLTKRGPGKMHMSAVGGESGGPAYYFSDFSNLRLVTIAGIFTASLKHQDIPLYPFGVVFPKEIILDSFQLDLITKF</sequence>
<evidence type="ECO:0000313" key="1">
    <source>
        <dbReference type="EMBL" id="CAG8466634.1"/>
    </source>
</evidence>
<accession>A0ACA9KE35</accession>
<keyword evidence="2" id="KW-1185">Reference proteome</keyword>
<organism evidence="1 2">
    <name type="scientific">Racocetra persica</name>
    <dbReference type="NCBI Taxonomy" id="160502"/>
    <lineage>
        <taxon>Eukaryota</taxon>
        <taxon>Fungi</taxon>
        <taxon>Fungi incertae sedis</taxon>
        <taxon>Mucoromycota</taxon>
        <taxon>Glomeromycotina</taxon>
        <taxon>Glomeromycetes</taxon>
        <taxon>Diversisporales</taxon>
        <taxon>Gigasporaceae</taxon>
        <taxon>Racocetra</taxon>
    </lineage>
</organism>
<dbReference type="EMBL" id="CAJVQC010000293">
    <property type="protein sequence ID" value="CAG8466634.1"/>
    <property type="molecule type" value="Genomic_DNA"/>
</dbReference>
<dbReference type="Proteomes" id="UP000789920">
    <property type="component" value="Unassembled WGS sequence"/>
</dbReference>
<evidence type="ECO:0000313" key="2">
    <source>
        <dbReference type="Proteomes" id="UP000789920"/>
    </source>
</evidence>
<reference evidence="1" key="1">
    <citation type="submission" date="2021-06" db="EMBL/GenBank/DDBJ databases">
        <authorList>
            <person name="Kallberg Y."/>
            <person name="Tangrot J."/>
            <person name="Rosling A."/>
        </authorList>
    </citation>
    <scope>NUCLEOTIDE SEQUENCE</scope>
    <source>
        <strain evidence="1">MA461A</strain>
    </source>
</reference>
<proteinExistence type="predicted"/>
<comment type="caution">
    <text evidence="1">The sequence shown here is derived from an EMBL/GenBank/DDBJ whole genome shotgun (WGS) entry which is preliminary data.</text>
</comment>
<gene>
    <name evidence="1" type="ORF">RPERSI_LOCUS389</name>
</gene>
<name>A0ACA9KE35_9GLOM</name>
<protein>
    <submittedName>
        <fullName evidence="1">15819_t:CDS:1</fullName>
    </submittedName>
</protein>